<keyword evidence="6 11" id="KW-0269">Exonuclease</keyword>
<dbReference type="InterPro" id="IPR050534">
    <property type="entry name" value="Coronavir_polyprotein_1ab"/>
</dbReference>
<reference evidence="14 15" key="1">
    <citation type="submission" date="2014-03" db="EMBL/GenBank/DDBJ databases">
        <title>Selection and divergence in the genomes of co-occurring obligate luminous symbionts with specific hosts.</title>
        <authorList>
            <person name="Hendry T.A."/>
            <person name="de Wet J.R."/>
            <person name="Dunlap P.V."/>
        </authorList>
    </citation>
    <scope>NUCLEOTIDE SEQUENCE [LARGE SCALE GENOMIC DNA]</scope>
    <source>
        <strain evidence="14 15">Ppalp.1</strain>
    </source>
</reference>
<dbReference type="GO" id="GO:0016887">
    <property type="term" value="F:ATP hydrolysis activity"/>
    <property type="evidence" value="ECO:0007669"/>
    <property type="project" value="RHEA"/>
</dbReference>
<dbReference type="GO" id="GO:0003677">
    <property type="term" value="F:DNA binding"/>
    <property type="evidence" value="ECO:0007669"/>
    <property type="project" value="UniProtKB-UniRule"/>
</dbReference>
<organism evidence="14 15">
    <name type="scientific">Candidatus Photodesmus blepharonis</name>
    <dbReference type="NCBI Taxonomy" id="1179155"/>
    <lineage>
        <taxon>Bacteria</taxon>
        <taxon>Pseudomonadati</taxon>
        <taxon>Pseudomonadota</taxon>
        <taxon>Gammaproteobacteria</taxon>
        <taxon>Vibrionales</taxon>
        <taxon>Vibrionaceae</taxon>
        <taxon>Candidatus Photodesmus</taxon>
    </lineage>
</organism>
<dbReference type="InterPro" id="IPR027785">
    <property type="entry name" value="UvrD-like_helicase_C"/>
</dbReference>
<comment type="function">
    <text evidence="11">A helicase/nuclease that prepares dsDNA breaks (DSB) for recombinational DNA repair. Binds to DSBs and unwinds DNA via a highly rapid and processive ATP-dependent bidirectional helicase activity. Unwinds dsDNA until it encounters a Chi (crossover hotspot instigator) sequence from the 3' direction. Cuts ssDNA a few nucleotides 3' to the Chi site. The properties and activities of the enzyme are changed at Chi. The Chi-altered holoenzyme produces a long 3'-ssDNA overhang and facilitates RecA-binding to the ssDNA for homologous DNA recombination and repair. Holoenzyme degrades any linearized DNA that is unable to undergo homologous recombination. In the holoenzyme this subunit has ssDNA-dependent ATPase and 5'-3' helicase activity. When added to pre-assembled RecBC greatly stimulates nuclease activity and augments holoenzyme processivity. Negatively regulates the RecA-loading ability of RecBCD.</text>
</comment>
<evidence type="ECO:0000313" key="15">
    <source>
        <dbReference type="Proteomes" id="UP000053784"/>
    </source>
</evidence>
<dbReference type="HAMAP" id="MF_01487">
    <property type="entry name" value="RecD"/>
    <property type="match status" value="1"/>
</dbReference>
<dbReference type="InterPro" id="IPR041851">
    <property type="entry name" value="RecD_N_sf"/>
</dbReference>
<name>A0A084CP31_9GAMM</name>
<dbReference type="InterPro" id="IPR049550">
    <property type="entry name" value="RecD_N"/>
</dbReference>
<dbReference type="InterPro" id="IPR027417">
    <property type="entry name" value="P-loop_NTPase"/>
</dbReference>
<keyword evidence="15" id="KW-1185">Reference proteome</keyword>
<protein>
    <recommendedName>
        <fullName evidence="11">RecBCD enzyme subunit RecD</fullName>
        <ecNumber evidence="11">5.6.2.3</ecNumber>
    </recommendedName>
    <alternativeName>
        <fullName evidence="11">DNA 5'-3' helicase subunit RecD</fullName>
    </alternativeName>
    <alternativeName>
        <fullName evidence="11">Exonuclease V subunit RecD</fullName>
        <shortName evidence="11">ExoV subunit RecD</shortName>
    </alternativeName>
    <alternativeName>
        <fullName evidence="11">Helicase/nuclease RecBCD subunit RecD</fullName>
    </alternativeName>
</protein>
<evidence type="ECO:0000259" key="13">
    <source>
        <dbReference type="Pfam" id="PF21185"/>
    </source>
</evidence>
<dbReference type="Gene3D" id="1.10.10.1020">
    <property type="entry name" value="RecBCD complex, subunit RecD, N-terminal domain"/>
    <property type="match status" value="1"/>
</dbReference>
<dbReference type="NCBIfam" id="TIGR01447">
    <property type="entry name" value="recD"/>
    <property type="match status" value="1"/>
</dbReference>
<evidence type="ECO:0000256" key="9">
    <source>
        <dbReference type="ARBA" id="ARBA00023204"/>
    </source>
</evidence>
<dbReference type="eggNOG" id="COG0507">
    <property type="taxonomic scope" value="Bacteria"/>
</dbReference>
<evidence type="ECO:0000256" key="2">
    <source>
        <dbReference type="ARBA" id="ARBA00022741"/>
    </source>
</evidence>
<proteinExistence type="inferred from homology"/>
<evidence type="ECO:0000256" key="3">
    <source>
        <dbReference type="ARBA" id="ARBA00022763"/>
    </source>
</evidence>
<feature type="binding site" evidence="11">
    <location>
        <begin position="248"/>
        <end position="255"/>
    </location>
    <ligand>
        <name>ATP</name>
        <dbReference type="ChEBI" id="CHEBI:30616"/>
    </ligand>
</feature>
<evidence type="ECO:0000256" key="11">
    <source>
        <dbReference type="HAMAP-Rule" id="MF_01487"/>
    </source>
</evidence>
<comment type="catalytic activity">
    <reaction evidence="11">
        <text>ATP + H2O = ADP + phosphate + H(+)</text>
        <dbReference type="Rhea" id="RHEA:13065"/>
        <dbReference type="ChEBI" id="CHEBI:15377"/>
        <dbReference type="ChEBI" id="CHEBI:15378"/>
        <dbReference type="ChEBI" id="CHEBI:30616"/>
        <dbReference type="ChEBI" id="CHEBI:43474"/>
        <dbReference type="ChEBI" id="CHEBI:456216"/>
        <dbReference type="EC" id="5.6.2.3"/>
    </reaction>
</comment>
<dbReference type="SUPFAM" id="SSF52540">
    <property type="entry name" value="P-loop containing nucleoside triphosphate hydrolases"/>
    <property type="match status" value="2"/>
</dbReference>
<keyword evidence="8 11" id="KW-0238">DNA-binding</keyword>
<dbReference type="GO" id="GO:0043139">
    <property type="term" value="F:5'-3' DNA helicase activity"/>
    <property type="evidence" value="ECO:0007669"/>
    <property type="project" value="UniProtKB-UniRule"/>
</dbReference>
<keyword evidence="4 11" id="KW-0378">Hydrolase</keyword>
<keyword evidence="10 11" id="KW-0413">Isomerase</keyword>
<dbReference type="AlphaFoldDB" id="A0A084CP31"/>
<dbReference type="RefSeq" id="WP_034413232.1">
    <property type="nucleotide sequence ID" value="NZ_JGVK01000006.1"/>
</dbReference>
<dbReference type="CDD" id="cd18809">
    <property type="entry name" value="SF1_C_RecD"/>
    <property type="match status" value="1"/>
</dbReference>
<dbReference type="EMBL" id="JGVK01000006">
    <property type="protein sequence ID" value="KEY91560.1"/>
    <property type="molecule type" value="Genomic_DNA"/>
</dbReference>
<comment type="caution">
    <text evidence="14">The sequence shown here is derived from an EMBL/GenBank/DDBJ whole genome shotgun (WGS) entry which is preliminary data.</text>
</comment>
<evidence type="ECO:0000256" key="7">
    <source>
        <dbReference type="ARBA" id="ARBA00022840"/>
    </source>
</evidence>
<dbReference type="GO" id="GO:0017116">
    <property type="term" value="F:single-stranded DNA helicase activity"/>
    <property type="evidence" value="ECO:0007669"/>
    <property type="project" value="TreeGrafter"/>
</dbReference>
<evidence type="ECO:0000313" key="14">
    <source>
        <dbReference type="EMBL" id="KEY91560.1"/>
    </source>
</evidence>
<dbReference type="Proteomes" id="UP000053784">
    <property type="component" value="Unassembled WGS sequence"/>
</dbReference>
<dbReference type="PANTHER" id="PTHR43788">
    <property type="entry name" value="DNA2/NAM7 HELICASE FAMILY MEMBER"/>
    <property type="match status" value="1"/>
</dbReference>
<dbReference type="OrthoDB" id="9803432at2"/>
<keyword evidence="3 11" id="KW-0227">DNA damage</keyword>
<dbReference type="PANTHER" id="PTHR43788:SF6">
    <property type="entry name" value="DNA HELICASE B"/>
    <property type="match status" value="1"/>
</dbReference>
<keyword evidence="9 11" id="KW-0234">DNA repair</keyword>
<dbReference type="GO" id="GO:0000724">
    <property type="term" value="P:double-strand break repair via homologous recombination"/>
    <property type="evidence" value="ECO:0007669"/>
    <property type="project" value="UniProtKB-UniRule"/>
</dbReference>
<keyword evidence="5 11" id="KW-0347">Helicase</keyword>
<dbReference type="CDD" id="cd17933">
    <property type="entry name" value="DEXSc_RecD-like"/>
    <property type="match status" value="1"/>
</dbReference>
<dbReference type="STRING" id="1179155.CF67_14059"/>
<evidence type="ECO:0000259" key="12">
    <source>
        <dbReference type="Pfam" id="PF13538"/>
    </source>
</evidence>
<comment type="subunit">
    <text evidence="11">Heterotrimer of RecB, RecC and RecD. All subunits contribute to DNA-binding.</text>
</comment>
<keyword evidence="7 11" id="KW-0067">ATP-binding</keyword>
<comment type="miscellaneous">
    <text evidence="11">In the RecBCD complex, RecB has a slow 3'-5' helicase, an exonuclease activity and loads RecA onto ssDNA, RecD has a fast 5'-3' helicase activity, while RecC stimulates the ATPase and processivity of the RecB helicase and contributes to recognition of the Chi site.</text>
</comment>
<evidence type="ECO:0000256" key="10">
    <source>
        <dbReference type="ARBA" id="ARBA00023235"/>
    </source>
</evidence>
<evidence type="ECO:0000256" key="8">
    <source>
        <dbReference type="ARBA" id="ARBA00023125"/>
    </source>
</evidence>
<feature type="domain" description="RecBCD enzyme subunit RecD N-terminal" evidence="13">
    <location>
        <begin position="16"/>
        <end position="118"/>
    </location>
</feature>
<dbReference type="Pfam" id="PF21185">
    <property type="entry name" value="RecD_N"/>
    <property type="match status" value="1"/>
</dbReference>
<dbReference type="Pfam" id="PF13538">
    <property type="entry name" value="UvrD_C_2"/>
    <property type="match status" value="1"/>
</dbReference>
<keyword evidence="2 11" id="KW-0547">Nucleotide-binding</keyword>
<dbReference type="Pfam" id="PF13245">
    <property type="entry name" value="AAA_19"/>
    <property type="match status" value="1"/>
</dbReference>
<dbReference type="GO" id="GO:0008854">
    <property type="term" value="F:exodeoxyribonuclease V activity"/>
    <property type="evidence" value="ECO:0007669"/>
    <property type="project" value="InterPro"/>
</dbReference>
<evidence type="ECO:0000256" key="6">
    <source>
        <dbReference type="ARBA" id="ARBA00022839"/>
    </source>
</evidence>
<accession>A0A084CP31</accession>
<gene>
    <name evidence="11 14" type="primary">recD</name>
    <name evidence="14" type="ORF">CF67_14059</name>
</gene>
<dbReference type="Gene3D" id="3.40.50.300">
    <property type="entry name" value="P-loop containing nucleotide triphosphate hydrolases"/>
    <property type="match status" value="3"/>
</dbReference>
<sequence length="700" mass="78732">MKTLLMDTLQELAEVGSINQLDYQFARFVSDQIQQYSDEIGFIAGVVSHELSKGHVCLSLLDNGQLDLASKLGLYGDFSVQLNKKLSLIHWPKVLHACNLIGKQGTSLPLIFDGVRLYLHRYWQYETNLAVSLTNLAMPVRLQSSEIKFFSKLLNQLVNRTYHSLFNALITRINENSLLQSRQLMYEHIGVVNFDKLDWKAIDKVLLDAKCVEDLKLLDILIPESACINFQKIAIAIALSRYLTVISGGPGTGKTTIITQILIALIKQLKQQGITPIIKLVAPTGKAVRRLTESIRKAVAQLSVEEELRIHVPTTSSTIHSLLGVIPDRTRFHHNRDNPLSLDVLVVDEASMVDLPIMCKLIESLPNHTRLILLGDRDQLASVEAGAVLGDICSFYQDGFSPTQRELIVALTGHQSLKVSSSIHNISDSLCVLNKNYRFNSTSGINQLAKAINSGKMSQVDLVWQKNFTDIEYYPLDSEYYEQMLKTIVKEYGRYLKKIEEIELHPELGQVECQQEQARMALEIFSQCRLLCAVREGNFGVNGLNQSIESALVAKKLIQIDGIWYHGRPVMVTNNEYKLGIYNGDIGICLRDNSDIKNRLKVFFQLSDGSIASLFPSCTPRHETAYAMTIHKSQGSEFDLTFIVLPLKFSSILTRELIYTGVTRAKKHLVLYADANILRRGIKIKTQRASGLIDRLKELS</sequence>
<dbReference type="FunFam" id="3.40.50.300:FF:000912">
    <property type="entry name" value="RecBCD enzyme subunit RecD"/>
    <property type="match status" value="1"/>
</dbReference>
<feature type="domain" description="UvrD-like helicase C-terminal" evidence="12">
    <location>
        <begin position="625"/>
        <end position="672"/>
    </location>
</feature>
<evidence type="ECO:0000256" key="1">
    <source>
        <dbReference type="ARBA" id="ARBA00022722"/>
    </source>
</evidence>
<evidence type="ECO:0000256" key="5">
    <source>
        <dbReference type="ARBA" id="ARBA00022806"/>
    </source>
</evidence>
<dbReference type="EC" id="5.6.2.3" evidence="11"/>
<dbReference type="GO" id="GO:0009338">
    <property type="term" value="C:exodeoxyribonuclease V complex"/>
    <property type="evidence" value="ECO:0007669"/>
    <property type="project" value="InterPro"/>
</dbReference>
<dbReference type="GO" id="GO:0005524">
    <property type="term" value="F:ATP binding"/>
    <property type="evidence" value="ECO:0007669"/>
    <property type="project" value="UniProtKB-UniRule"/>
</dbReference>
<keyword evidence="1 11" id="KW-0540">Nuclease</keyword>
<evidence type="ECO:0000256" key="4">
    <source>
        <dbReference type="ARBA" id="ARBA00022801"/>
    </source>
</evidence>
<dbReference type="InterPro" id="IPR006344">
    <property type="entry name" value="RecD"/>
</dbReference>
<comment type="similarity">
    <text evidence="11">Belongs to the RecD family.</text>
</comment>